<protein>
    <submittedName>
        <fullName evidence="1">Uncharacterized protein</fullName>
    </submittedName>
</protein>
<dbReference type="EMBL" id="CAAALY010026943">
    <property type="protein sequence ID" value="VEL16049.1"/>
    <property type="molecule type" value="Genomic_DNA"/>
</dbReference>
<gene>
    <name evidence="1" type="ORF">PXEA_LOCUS9489</name>
</gene>
<evidence type="ECO:0000313" key="1">
    <source>
        <dbReference type="EMBL" id="VEL16049.1"/>
    </source>
</evidence>
<accession>A0A3S5B8G9</accession>
<name>A0A3S5B8G9_9PLAT</name>
<dbReference type="Proteomes" id="UP000784294">
    <property type="component" value="Unassembled WGS sequence"/>
</dbReference>
<evidence type="ECO:0000313" key="2">
    <source>
        <dbReference type="Proteomes" id="UP000784294"/>
    </source>
</evidence>
<organism evidence="1 2">
    <name type="scientific">Protopolystoma xenopodis</name>
    <dbReference type="NCBI Taxonomy" id="117903"/>
    <lineage>
        <taxon>Eukaryota</taxon>
        <taxon>Metazoa</taxon>
        <taxon>Spiralia</taxon>
        <taxon>Lophotrochozoa</taxon>
        <taxon>Platyhelminthes</taxon>
        <taxon>Monogenea</taxon>
        <taxon>Polyopisthocotylea</taxon>
        <taxon>Polystomatidea</taxon>
        <taxon>Polystomatidae</taxon>
        <taxon>Protopolystoma</taxon>
    </lineage>
</organism>
<reference evidence="1" key="1">
    <citation type="submission" date="2018-11" db="EMBL/GenBank/DDBJ databases">
        <authorList>
            <consortium name="Pathogen Informatics"/>
        </authorList>
    </citation>
    <scope>NUCLEOTIDE SEQUENCE</scope>
</reference>
<dbReference type="AlphaFoldDB" id="A0A3S5B8G9"/>
<proteinExistence type="predicted"/>
<keyword evidence="2" id="KW-1185">Reference proteome</keyword>
<sequence>MIESANFGPSVSSNISQDDCGGFLDPSLRVCMSWHILMYRSFGTVARGLCLLFTSTVCTPFVCPVHKEDDGGMTLLDTVPQPSLLVLQCKRRMEFGLTSNAHAMDPIVCCRL</sequence>
<comment type="caution">
    <text evidence="1">The sequence shown here is derived from an EMBL/GenBank/DDBJ whole genome shotgun (WGS) entry which is preliminary data.</text>
</comment>